<dbReference type="Proteomes" id="UP000269945">
    <property type="component" value="Unassembled WGS sequence"/>
</dbReference>
<proteinExistence type="predicted"/>
<organism evidence="1 2">
    <name type="scientific">Gulo gulo</name>
    <name type="common">Wolverine</name>
    <name type="synonym">Gluton</name>
    <dbReference type="NCBI Taxonomy" id="48420"/>
    <lineage>
        <taxon>Eukaryota</taxon>
        <taxon>Metazoa</taxon>
        <taxon>Chordata</taxon>
        <taxon>Craniata</taxon>
        <taxon>Vertebrata</taxon>
        <taxon>Euteleostomi</taxon>
        <taxon>Mammalia</taxon>
        <taxon>Eutheria</taxon>
        <taxon>Laurasiatheria</taxon>
        <taxon>Carnivora</taxon>
        <taxon>Caniformia</taxon>
        <taxon>Musteloidea</taxon>
        <taxon>Mustelidae</taxon>
        <taxon>Guloninae</taxon>
        <taxon>Gulo</taxon>
    </lineage>
</organism>
<dbReference type="EMBL" id="CYRY02013723">
    <property type="protein sequence ID" value="VCW84231.1"/>
    <property type="molecule type" value="Genomic_DNA"/>
</dbReference>
<gene>
    <name evidence="1" type="ORF">BN2614_LOCUS1</name>
</gene>
<name>A0A9X9LS06_GULGU</name>
<evidence type="ECO:0000313" key="1">
    <source>
        <dbReference type="EMBL" id="VCW84231.1"/>
    </source>
</evidence>
<reference evidence="1 2" key="1">
    <citation type="submission" date="2018-10" db="EMBL/GenBank/DDBJ databases">
        <authorList>
            <person name="Ekblom R."/>
            <person name="Jareborg N."/>
        </authorList>
    </citation>
    <scope>NUCLEOTIDE SEQUENCE [LARGE SCALE GENOMIC DNA]</scope>
    <source>
        <tissue evidence="1">Muscle</tissue>
    </source>
</reference>
<keyword evidence="2" id="KW-1185">Reference proteome</keyword>
<protein>
    <submittedName>
        <fullName evidence="1">Uncharacterized protein</fullName>
    </submittedName>
</protein>
<dbReference type="AlphaFoldDB" id="A0A9X9LS06"/>
<comment type="caution">
    <text evidence="1">The sequence shown here is derived from an EMBL/GenBank/DDBJ whole genome shotgun (WGS) entry which is preliminary data.</text>
</comment>
<accession>A0A9X9LS06</accession>
<sequence>MRPEVLKSVSESVVQLVPGCQHSEKIAGPLGAMSHPCQDGR</sequence>
<evidence type="ECO:0000313" key="2">
    <source>
        <dbReference type="Proteomes" id="UP000269945"/>
    </source>
</evidence>